<comment type="caution">
    <text evidence="2">The sequence shown here is derived from an EMBL/GenBank/DDBJ whole genome shotgun (WGS) entry which is preliminary data.</text>
</comment>
<sequence length="763" mass="85070">MNPSNIFQRLAGRNSARLAEVEIVRPYVDSEFYFARNPDVAATNSDAAQHYHLYGWKEGRDPSADFSTRKYLSSHPELLVSQTDPLLHYASSVDAQRHTSDEAAEERRRDAETLRPHFDAGYYLERNPDVAEAGADPLLHFVQHGWREGRDPNPEFSVADYLAAHEDVAESGGNPFLHYIRHGKAEGRVLRRELPEETNLSSVSEPSAAEPSPAEPAPPEAGPIGSMEDIRPHFDVQYYLVHNEDVRESGIDPVAHYWGSGWLEGRDPTPEFSTRHYLETNPDISGQPRPINPFWHYVIAGRNEGRTPQHPGGYRVEQLRHTKPLEQSVADWIRRTEPGDLLDQAEIEALIAAERPEADGKLVVALGHDNYQRVSGGVQFCINHEEQITRERGGSYLNVHPWQPLPRLAHATDNPDPIMVMVLDGNQIGLAHMSALIGAIRALTTRLGQVRVVVHHLLGHLPEQVCELVEATGSSDCWYWLHDYFAICPGVTLRRNGVSYCGAPPVTSNACTLCRFGAERVTHLERMQSFFDRLNVHVVAPSSVALDLFDARADFTTASETVLPHMLLTNIPRDAKGSEDVPSDESGDPDDDRVITVGFLGTPAAHKGWHVFERLMSQLRRNPSYRFVFFGTATPSMLWGTRTPVHVTAADPNAMIDAVAAENCDLVLHWATWPETFSLSTYEAYAGGAWVLTNRISGNVAATVRATERGEVFATQDDLIAFFEDGRAEAMAEALRAERATNKVEHQLSQMIYDIWDAEEATA</sequence>
<reference evidence="2 3" key="1">
    <citation type="submission" date="2019-08" db="EMBL/GenBank/DDBJ databases">
        <authorList>
            <person name="Ye J."/>
        </authorList>
    </citation>
    <scope>NUCLEOTIDE SEQUENCE [LARGE SCALE GENOMIC DNA]</scope>
    <source>
        <strain evidence="2 3">TK008</strain>
    </source>
</reference>
<feature type="compositionally biased region" description="Low complexity" evidence="1">
    <location>
        <begin position="201"/>
        <end position="212"/>
    </location>
</feature>
<evidence type="ECO:0000256" key="1">
    <source>
        <dbReference type="SAM" id="MobiDB-lite"/>
    </source>
</evidence>
<dbReference type="Proteomes" id="UP000321562">
    <property type="component" value="Unassembled WGS sequence"/>
</dbReference>
<protein>
    <recommendedName>
        <fullName evidence="4">Glycosyltransferase</fullName>
    </recommendedName>
</protein>
<dbReference type="RefSeq" id="WP_147096901.1">
    <property type="nucleotide sequence ID" value="NZ_JBHUFH010000001.1"/>
</dbReference>
<dbReference type="SUPFAM" id="SSF53756">
    <property type="entry name" value="UDP-Glycosyltransferase/glycogen phosphorylase"/>
    <property type="match status" value="1"/>
</dbReference>
<dbReference type="AlphaFoldDB" id="A0A5C6S6F5"/>
<dbReference type="Gene3D" id="3.40.50.2000">
    <property type="entry name" value="Glycogen Phosphorylase B"/>
    <property type="match status" value="1"/>
</dbReference>
<evidence type="ECO:0000313" key="3">
    <source>
        <dbReference type="Proteomes" id="UP000321562"/>
    </source>
</evidence>
<gene>
    <name evidence="2" type="ORF">FQV27_05675</name>
</gene>
<evidence type="ECO:0000313" key="2">
    <source>
        <dbReference type="EMBL" id="TXB69611.1"/>
    </source>
</evidence>
<dbReference type="OrthoDB" id="7527830at2"/>
<dbReference type="EMBL" id="VOPL01000002">
    <property type="protein sequence ID" value="TXB69611.1"/>
    <property type="molecule type" value="Genomic_DNA"/>
</dbReference>
<evidence type="ECO:0008006" key="4">
    <source>
        <dbReference type="Google" id="ProtNLM"/>
    </source>
</evidence>
<feature type="region of interest" description="Disordered" evidence="1">
    <location>
        <begin position="196"/>
        <end position="228"/>
    </location>
</feature>
<accession>A0A5C6S6F5</accession>
<name>A0A5C6S6F5_9RHOB</name>
<organism evidence="2 3">
    <name type="scientific">Paracoccus aurantiacus</name>
    <dbReference type="NCBI Taxonomy" id="2599412"/>
    <lineage>
        <taxon>Bacteria</taxon>
        <taxon>Pseudomonadati</taxon>
        <taxon>Pseudomonadota</taxon>
        <taxon>Alphaproteobacteria</taxon>
        <taxon>Rhodobacterales</taxon>
        <taxon>Paracoccaceae</taxon>
        <taxon>Paracoccus</taxon>
    </lineage>
</organism>
<proteinExistence type="predicted"/>
<keyword evidence="3" id="KW-1185">Reference proteome</keyword>